<keyword evidence="5" id="KW-0325">Glycoprotein</keyword>
<dbReference type="AlphaFoldDB" id="A0A8H7YVE1"/>
<feature type="region of interest" description="Disordered" evidence="9">
    <location>
        <begin position="480"/>
        <end position="500"/>
    </location>
</feature>
<evidence type="ECO:0000313" key="13">
    <source>
        <dbReference type="Proteomes" id="UP000670092"/>
    </source>
</evidence>
<evidence type="ECO:0000256" key="3">
    <source>
        <dbReference type="ARBA" id="ARBA00010031"/>
    </source>
</evidence>
<comment type="caution">
    <text evidence="12">The sequence shown here is derived from an EMBL/GenBank/DDBJ whole genome shotgun (WGS) entry which is preliminary data.</text>
</comment>
<accession>A0A8H7YVE1</accession>
<keyword evidence="4" id="KW-0964">Secreted</keyword>
<feature type="compositionally biased region" description="Low complexity" evidence="9">
    <location>
        <begin position="289"/>
        <end position="308"/>
    </location>
</feature>
<feature type="compositionally biased region" description="Polar residues" evidence="9">
    <location>
        <begin position="216"/>
        <end position="241"/>
    </location>
</feature>
<dbReference type="InterPro" id="IPR008427">
    <property type="entry name" value="Extracellular_membr_CFEM_dom"/>
</dbReference>
<evidence type="ECO:0000256" key="8">
    <source>
        <dbReference type="ARBA" id="ARBA00023288"/>
    </source>
</evidence>
<feature type="signal peptide" evidence="10">
    <location>
        <begin position="1"/>
        <end position="20"/>
    </location>
</feature>
<evidence type="ECO:0000256" key="7">
    <source>
        <dbReference type="ARBA" id="ARBA00023157"/>
    </source>
</evidence>
<organism evidence="12 13">
    <name type="scientific">Ajellomyces capsulatus</name>
    <name type="common">Darling's disease fungus</name>
    <name type="synonym">Histoplasma capsulatum</name>
    <dbReference type="NCBI Taxonomy" id="5037"/>
    <lineage>
        <taxon>Eukaryota</taxon>
        <taxon>Fungi</taxon>
        <taxon>Dikarya</taxon>
        <taxon>Ascomycota</taxon>
        <taxon>Pezizomycotina</taxon>
        <taxon>Eurotiomycetes</taxon>
        <taxon>Eurotiomycetidae</taxon>
        <taxon>Onygenales</taxon>
        <taxon>Ajellomycetaceae</taxon>
        <taxon>Histoplasma</taxon>
    </lineage>
</organism>
<feature type="compositionally biased region" description="Low complexity" evidence="9">
    <location>
        <begin position="388"/>
        <end position="411"/>
    </location>
</feature>
<keyword evidence="7" id="KW-1015">Disulfide bond</keyword>
<dbReference type="GO" id="GO:0005576">
    <property type="term" value="C:extracellular region"/>
    <property type="evidence" value="ECO:0007669"/>
    <property type="project" value="UniProtKB-SubCell"/>
</dbReference>
<evidence type="ECO:0000256" key="10">
    <source>
        <dbReference type="SAM" id="SignalP"/>
    </source>
</evidence>
<name>A0A8H7YVE1_AJECA</name>
<comment type="similarity">
    <text evidence="3">Belongs to the RBT5 family.</text>
</comment>
<feature type="region of interest" description="Disordered" evidence="9">
    <location>
        <begin position="589"/>
        <end position="627"/>
    </location>
</feature>
<dbReference type="Proteomes" id="UP000670092">
    <property type="component" value="Unassembled WGS sequence"/>
</dbReference>
<sequence>MKTTLSVVAILATAVQQTSATFSWDTNKYFPNPSNCDNKCTDNQKSGFDWKGLGLGSFSTFGDFDFSGFTCGNRKPPKSNFQSKCVEGKLLKGITNGSPEISYRKSDGFSITSFQITVDKDTDIAFVYSMPDGSSCKHTTPCSQGGSEVQNTQCGGAVSVRFGLPKYSELDDCGFAIHKINFDCGPPDIPSKPVVVPTDENLSYPISSPPDRESEGQSYPVSLTPTAQLPESSIAPTSTESYPVETPPGTPSETIPGATPGLPSGSYPVGTPPGTLSQTYPPGATPGFPSEIYPSGSSSGIPSETIPPGATPGLPSGSYPAGTPPGTPSETSPGATPGLPSEIYPSGSSGIPSETAPGATPGTLSQTYPPGATPSENTPPGSTPPETTPVGTAPPVVTAPDVTPGGTPYPTEAISYSTSTVFTTSIITITHCGPEVPSCPADSTEVVTSTIAISTTICPVTITPTSPDSIVTGPIPTSQTPAYPTPTSPAGSTTPPIPTVPNPDTLTYPVGESTATLPGSSALPVTQPHPSDLTVTEITYTTVTTCPVTGTITSGTTEITYTTNTVSTITVTTTGTVCPGCSVPPPSDSSGISYPTGLPTPPNTYPAPSESAAPSSSSAFPVTNSPGPSTPVLPPAIPIEAPCPKVLPQCLNTWLNLVPKCNSNSDISCFCPSSKFTSAVIACIQSWGASDDEIQSSLSYFAGICAADVPKNPGIITAIPSTITLTPPPAATPPAARTGGNTLITPPPQAPHTEITVSQVISYSAAEPTTRTTIVTVPQVQFVTETIPGAATGKYVGLVQGTALPEEVPTYAPSAYPAAAQPSTFATISVSPTGNPTPNPYIGTGDAFSRSIPSSVWILSSITIFMGLLQ</sequence>
<dbReference type="VEuPathDB" id="FungiDB:I7I52_09424"/>
<keyword evidence="5" id="KW-0336">GPI-anchor</keyword>
<dbReference type="GO" id="GO:0098552">
    <property type="term" value="C:side of membrane"/>
    <property type="evidence" value="ECO:0007669"/>
    <property type="project" value="UniProtKB-KW"/>
</dbReference>
<feature type="region of interest" description="Disordered" evidence="9">
    <location>
        <begin position="191"/>
        <end position="411"/>
    </location>
</feature>
<evidence type="ECO:0000256" key="6">
    <source>
        <dbReference type="ARBA" id="ARBA00022729"/>
    </source>
</evidence>
<protein>
    <submittedName>
        <fullName evidence="12">Extracellular serine-threonine rich protein</fullName>
    </submittedName>
</protein>
<evidence type="ECO:0000313" key="12">
    <source>
        <dbReference type="EMBL" id="KAG5299199.1"/>
    </source>
</evidence>
<evidence type="ECO:0000256" key="1">
    <source>
        <dbReference type="ARBA" id="ARBA00004589"/>
    </source>
</evidence>
<feature type="chain" id="PRO_5034300939" evidence="10">
    <location>
        <begin position="21"/>
        <end position="870"/>
    </location>
</feature>
<dbReference type="EMBL" id="JAEVHI010000002">
    <property type="protein sequence ID" value="KAG5299199.1"/>
    <property type="molecule type" value="Genomic_DNA"/>
</dbReference>
<comment type="subcellular location">
    <subcellularLocation>
        <location evidence="1">Membrane</location>
        <topology evidence="1">Lipid-anchor</topology>
        <topology evidence="1">GPI-anchor</topology>
    </subcellularLocation>
    <subcellularLocation>
        <location evidence="2">Secreted</location>
    </subcellularLocation>
</comment>
<keyword evidence="5" id="KW-0472">Membrane</keyword>
<feature type="compositionally biased region" description="Low complexity" evidence="9">
    <location>
        <begin position="328"/>
        <end position="338"/>
    </location>
</feature>
<keyword evidence="8" id="KW-0449">Lipoprotein</keyword>
<evidence type="ECO:0000256" key="4">
    <source>
        <dbReference type="ARBA" id="ARBA00022525"/>
    </source>
</evidence>
<evidence type="ECO:0000256" key="2">
    <source>
        <dbReference type="ARBA" id="ARBA00004613"/>
    </source>
</evidence>
<proteinExistence type="inferred from homology"/>
<gene>
    <name evidence="12" type="ORF">I7I52_09424</name>
</gene>
<feature type="domain" description="CFEM" evidence="11">
    <location>
        <begin position="643"/>
        <end position="706"/>
    </location>
</feature>
<evidence type="ECO:0000256" key="9">
    <source>
        <dbReference type="SAM" id="MobiDB-lite"/>
    </source>
</evidence>
<feature type="compositionally biased region" description="Low complexity" evidence="9">
    <location>
        <begin position="606"/>
        <end position="621"/>
    </location>
</feature>
<dbReference type="OrthoDB" id="5431405at2759"/>
<dbReference type="Pfam" id="PF05730">
    <property type="entry name" value="CFEM"/>
    <property type="match status" value="1"/>
</dbReference>
<evidence type="ECO:0000259" key="11">
    <source>
        <dbReference type="Pfam" id="PF05730"/>
    </source>
</evidence>
<evidence type="ECO:0000256" key="5">
    <source>
        <dbReference type="ARBA" id="ARBA00022622"/>
    </source>
</evidence>
<keyword evidence="6 10" id="KW-0732">Signal</keyword>
<reference evidence="12 13" key="1">
    <citation type="submission" date="2021-01" db="EMBL/GenBank/DDBJ databases">
        <title>Chromosome-level genome assembly of a human fungal pathogen reveals clustering of transcriptionally co-regulated genes.</title>
        <authorList>
            <person name="Voorhies M."/>
            <person name="Cohen S."/>
            <person name="Shea T.P."/>
            <person name="Petrus S."/>
            <person name="Munoz J.F."/>
            <person name="Poplawski S."/>
            <person name="Goldman W.E."/>
            <person name="Michael T."/>
            <person name="Cuomo C.A."/>
            <person name="Sil A."/>
            <person name="Beyhan S."/>
        </authorList>
    </citation>
    <scope>NUCLEOTIDE SEQUENCE [LARGE SCALE GENOMIC DNA]</scope>
    <source>
        <strain evidence="12 13">G184AR</strain>
    </source>
</reference>